<reference evidence="1 2" key="1">
    <citation type="journal article" date="2014" name="BMC Microbiol.">
        <title>Characterization, sequencing and comparative genomic analysis of vB_AbaM-IME-AB2, a novel lytic bacteriophage that infects multidrug-resistant Acinetobacter baumannii clinical isolates.</title>
        <authorList>
            <person name="Peng F."/>
            <person name="Mi Z."/>
            <person name="Huang Y."/>
            <person name="Yuan X."/>
            <person name="Niu W."/>
            <person name="Wang Y."/>
            <person name="Hua Y."/>
            <person name="Fan H."/>
            <person name="Bai C."/>
            <person name="Tong Y."/>
        </authorList>
    </citation>
    <scope>NUCLEOTIDE SEQUENCE [LARGE SCALE GENOMIC DNA]</scope>
</reference>
<protein>
    <submittedName>
        <fullName evidence="1">Uncharacterized protein</fullName>
    </submittedName>
</protein>
<dbReference type="EMBL" id="JX976549">
    <property type="protein sequence ID" value="AFV51513.1"/>
    <property type="molecule type" value="Genomic_DNA"/>
</dbReference>
<evidence type="ECO:0000313" key="2">
    <source>
        <dbReference type="Proteomes" id="UP000009200"/>
    </source>
</evidence>
<evidence type="ECO:0000313" key="1">
    <source>
        <dbReference type="EMBL" id="AFV51513.1"/>
    </source>
</evidence>
<organism evidence="1 2">
    <name type="scientific">Acinetobacter phage vB_AbaM-IME-AB2</name>
    <dbReference type="NCBI Taxonomy" id="1243183"/>
    <lineage>
        <taxon>Viruses</taxon>
        <taxon>Duplodnaviria</taxon>
        <taxon>Heunggongvirae</taxon>
        <taxon>Uroviricota</taxon>
        <taxon>Caudoviricetes</taxon>
        <taxon>Obolenskvirus</taxon>
        <taxon>Obolenskvirus AB2</taxon>
    </lineage>
</organism>
<accession>K4P018</accession>
<proteinExistence type="predicted"/>
<sequence length="55" mass="6486">MDIEEIRKNKPEGATHYIAYEYITYHRKIGFLWYEITPAGNVAMDKSWIGLLKPL</sequence>
<keyword evidence="2" id="KW-1185">Reference proteome</keyword>
<name>K4P018_9CAUD</name>
<gene>
    <name evidence="1" type="ORF">AB2_29</name>
</gene>
<dbReference type="Proteomes" id="UP000009200">
    <property type="component" value="Segment"/>
</dbReference>